<dbReference type="AlphaFoldDB" id="X1JDJ9"/>
<evidence type="ECO:0000313" key="1">
    <source>
        <dbReference type="EMBL" id="GAH67843.1"/>
    </source>
</evidence>
<sequence>LDPSHVECLEPGKKPSTTLTPSLAMKDGRQYMAFGTPGGDRQDQWALQFFLNHVEFDMNVQEALDAPTVHTNHFPGSFWPHTVKPGEVNIEPRIPDDVVSGLKMKGHRVVVSRPWSHGRCLAIRYDPDTGVMFGGASPRTGEPYALGW</sequence>
<dbReference type="Gene3D" id="3.60.20.40">
    <property type="match status" value="1"/>
</dbReference>
<gene>
    <name evidence="1" type="ORF">S03H2_46948</name>
</gene>
<comment type="caution">
    <text evidence="1">The sequence shown here is derived from an EMBL/GenBank/DDBJ whole genome shotgun (WGS) entry which is preliminary data.</text>
</comment>
<dbReference type="Pfam" id="PF01019">
    <property type="entry name" value="G_glu_transpept"/>
    <property type="match status" value="1"/>
</dbReference>
<protein>
    <recommendedName>
        <fullName evidence="2">Gamma-glutamyltransferase</fullName>
    </recommendedName>
</protein>
<dbReference type="InterPro" id="IPR043137">
    <property type="entry name" value="GGT_ssub_C"/>
</dbReference>
<proteinExistence type="predicted"/>
<organism evidence="1">
    <name type="scientific">marine sediment metagenome</name>
    <dbReference type="NCBI Taxonomy" id="412755"/>
    <lineage>
        <taxon>unclassified sequences</taxon>
        <taxon>metagenomes</taxon>
        <taxon>ecological metagenomes</taxon>
    </lineage>
</organism>
<reference evidence="1" key="1">
    <citation type="journal article" date="2014" name="Front. Microbiol.">
        <title>High frequency of phylogenetically diverse reductive dehalogenase-homologous genes in deep subseafloor sedimentary metagenomes.</title>
        <authorList>
            <person name="Kawai M."/>
            <person name="Futagami T."/>
            <person name="Toyoda A."/>
            <person name="Takaki Y."/>
            <person name="Nishi S."/>
            <person name="Hori S."/>
            <person name="Arai W."/>
            <person name="Tsubouchi T."/>
            <person name="Morono Y."/>
            <person name="Uchiyama I."/>
            <person name="Ito T."/>
            <person name="Fujiyama A."/>
            <person name="Inagaki F."/>
            <person name="Takami H."/>
        </authorList>
    </citation>
    <scope>NUCLEOTIDE SEQUENCE</scope>
    <source>
        <strain evidence="1">Expedition CK06-06</strain>
    </source>
</reference>
<name>X1JDJ9_9ZZZZ</name>
<dbReference type="SUPFAM" id="SSF56235">
    <property type="entry name" value="N-terminal nucleophile aminohydrolases (Ntn hydrolases)"/>
    <property type="match status" value="1"/>
</dbReference>
<dbReference type="InterPro" id="IPR029055">
    <property type="entry name" value="Ntn_hydrolases_N"/>
</dbReference>
<evidence type="ECO:0008006" key="2">
    <source>
        <dbReference type="Google" id="ProtNLM"/>
    </source>
</evidence>
<feature type="non-terminal residue" evidence="1">
    <location>
        <position position="1"/>
    </location>
</feature>
<dbReference type="InterPro" id="IPR052896">
    <property type="entry name" value="GGT-like_enzyme"/>
</dbReference>
<accession>X1JDJ9</accession>
<dbReference type="PANTHER" id="PTHR43881:SF1">
    <property type="entry name" value="GAMMA-GLUTAMYLTRANSPEPTIDASE (AFU_ORTHOLOGUE AFUA_4G13580)"/>
    <property type="match status" value="1"/>
</dbReference>
<dbReference type="EMBL" id="BARU01029517">
    <property type="protein sequence ID" value="GAH67843.1"/>
    <property type="molecule type" value="Genomic_DNA"/>
</dbReference>
<dbReference type="PANTHER" id="PTHR43881">
    <property type="entry name" value="GAMMA-GLUTAMYLTRANSPEPTIDASE (AFU_ORTHOLOGUE AFUA_4G13580)"/>
    <property type="match status" value="1"/>
</dbReference>